<organism evidence="1">
    <name type="scientific">marine metagenome</name>
    <dbReference type="NCBI Taxonomy" id="408172"/>
    <lineage>
        <taxon>unclassified sequences</taxon>
        <taxon>metagenomes</taxon>
        <taxon>ecological metagenomes</taxon>
    </lineage>
</organism>
<dbReference type="SUPFAM" id="SSF82185">
    <property type="entry name" value="Histone H3 K4-specific methyltransferase SET7/9 N-terminal domain"/>
    <property type="match status" value="1"/>
</dbReference>
<name>A0A381UAC7_9ZZZZ</name>
<gene>
    <name evidence="1" type="ORF">METZ01_LOCUS77768</name>
</gene>
<dbReference type="EMBL" id="UINC01006008">
    <property type="protein sequence ID" value="SVA24914.1"/>
    <property type="molecule type" value="Genomic_DNA"/>
</dbReference>
<sequence>MARGTYLNSALHGSYEEYYESGQLEGKYNFENGDPRGDGLFEYYNENGELMARGFYHMTKKCGEWFAKGAGWSGRDKVEHYPPCPESQD</sequence>
<protein>
    <submittedName>
        <fullName evidence="1">Uncharacterized protein</fullName>
    </submittedName>
</protein>
<dbReference type="InterPro" id="IPR011652">
    <property type="entry name" value="MORN_2"/>
</dbReference>
<dbReference type="AlphaFoldDB" id="A0A381UAC7"/>
<evidence type="ECO:0000313" key="1">
    <source>
        <dbReference type="EMBL" id="SVA24914.1"/>
    </source>
</evidence>
<reference evidence="1" key="1">
    <citation type="submission" date="2018-05" db="EMBL/GenBank/DDBJ databases">
        <authorList>
            <person name="Lanie J.A."/>
            <person name="Ng W.-L."/>
            <person name="Kazmierczak K.M."/>
            <person name="Andrzejewski T.M."/>
            <person name="Davidsen T.M."/>
            <person name="Wayne K.J."/>
            <person name="Tettelin H."/>
            <person name="Glass J.I."/>
            <person name="Rusch D."/>
            <person name="Podicherti R."/>
            <person name="Tsui H.-C.T."/>
            <person name="Winkler M.E."/>
        </authorList>
    </citation>
    <scope>NUCLEOTIDE SEQUENCE</scope>
</reference>
<proteinExistence type="predicted"/>
<dbReference type="Pfam" id="PF07661">
    <property type="entry name" value="MORN_2"/>
    <property type="match status" value="2"/>
</dbReference>
<dbReference type="Gene3D" id="3.90.930.1">
    <property type="match status" value="1"/>
</dbReference>
<accession>A0A381UAC7</accession>